<feature type="transmembrane region" description="Helical" evidence="1">
    <location>
        <begin position="154"/>
        <end position="182"/>
    </location>
</feature>
<dbReference type="Pfam" id="PF09605">
    <property type="entry name" value="Trep_Strep"/>
    <property type="match status" value="1"/>
</dbReference>
<feature type="transmembrane region" description="Helical" evidence="1">
    <location>
        <begin position="87"/>
        <end position="103"/>
    </location>
</feature>
<keyword evidence="1" id="KW-0812">Transmembrane</keyword>
<dbReference type="OrthoDB" id="9781459at2"/>
<dbReference type="AlphaFoldDB" id="A0A429ZZN4"/>
<gene>
    <name evidence="2" type="ORF">CBF37_03950</name>
</gene>
<organism evidence="2 3">
    <name type="scientific">Vagococcus vulneris</name>
    <dbReference type="NCBI Taxonomy" id="1977869"/>
    <lineage>
        <taxon>Bacteria</taxon>
        <taxon>Bacillati</taxon>
        <taxon>Bacillota</taxon>
        <taxon>Bacilli</taxon>
        <taxon>Lactobacillales</taxon>
        <taxon>Enterococcaceae</taxon>
        <taxon>Vagococcus</taxon>
    </lineage>
</organism>
<evidence type="ECO:0000313" key="3">
    <source>
        <dbReference type="Proteomes" id="UP000287857"/>
    </source>
</evidence>
<dbReference type="RefSeq" id="WP_125983426.1">
    <property type="nucleotide sequence ID" value="NZ_NGJS01000004.1"/>
</dbReference>
<sequence>MKHLKVHDLISVGIYAAVYFLMVSLATMILRFTVPMFNSILIPSLSALISGIVFLLVLNKIPKFGSITLVGSVMAIFFFMFGYFPLAFLPSIIFPLIADLIIYKTSLGDKVKLYTSYVIFSFGLTGPILPLWFMKEAYVESLIKRGKDQTYIESVFASISTTTFFVSTVLTIICGIIGMLIAQKIYKKHFKKVSM</sequence>
<evidence type="ECO:0000256" key="1">
    <source>
        <dbReference type="SAM" id="Phobius"/>
    </source>
</evidence>
<proteinExistence type="predicted"/>
<feature type="transmembrane region" description="Helical" evidence="1">
    <location>
        <begin position="12"/>
        <end position="34"/>
    </location>
</feature>
<dbReference type="InterPro" id="IPR011733">
    <property type="entry name" value="CHP02185_IM"/>
</dbReference>
<protein>
    <submittedName>
        <fullName evidence="2">ABC transporter permease</fullName>
    </submittedName>
</protein>
<keyword evidence="1" id="KW-0472">Membrane</keyword>
<comment type="caution">
    <text evidence="2">The sequence shown here is derived from an EMBL/GenBank/DDBJ whole genome shotgun (WGS) entry which is preliminary data.</text>
</comment>
<feature type="transmembrane region" description="Helical" evidence="1">
    <location>
        <begin position="40"/>
        <end position="57"/>
    </location>
</feature>
<dbReference type="NCBIfam" id="TIGR02185">
    <property type="entry name" value="Trep_Strep"/>
    <property type="match status" value="1"/>
</dbReference>
<dbReference type="Proteomes" id="UP000287857">
    <property type="component" value="Unassembled WGS sequence"/>
</dbReference>
<accession>A0A429ZZN4</accession>
<feature type="transmembrane region" description="Helical" evidence="1">
    <location>
        <begin position="115"/>
        <end position="134"/>
    </location>
</feature>
<reference evidence="2 3" key="1">
    <citation type="submission" date="2017-05" db="EMBL/GenBank/DDBJ databases">
        <title>Vagococcus spp. assemblies.</title>
        <authorList>
            <person name="Gulvik C.A."/>
        </authorList>
    </citation>
    <scope>NUCLEOTIDE SEQUENCE [LARGE SCALE GENOMIC DNA]</scope>
    <source>
        <strain evidence="2 3">SS1995</strain>
    </source>
</reference>
<dbReference type="EMBL" id="NGJS01000004">
    <property type="protein sequence ID" value="RST99486.1"/>
    <property type="molecule type" value="Genomic_DNA"/>
</dbReference>
<keyword evidence="1" id="KW-1133">Transmembrane helix</keyword>
<evidence type="ECO:0000313" key="2">
    <source>
        <dbReference type="EMBL" id="RST99486.1"/>
    </source>
</evidence>
<name>A0A429ZZN4_9ENTE</name>
<keyword evidence="3" id="KW-1185">Reference proteome</keyword>